<sequence length="81" mass="9683">MNEKGTEPYKTEILSREGLLAAGCPKEAIHKILQEKNGRCQCRCLRQYRKEILKKLYREQEKLTNVDYLLYHLEKKQQEKS</sequence>
<evidence type="ECO:0000313" key="2">
    <source>
        <dbReference type="Proteomes" id="UP000182379"/>
    </source>
</evidence>
<accession>A0A1H2ZZ46</accession>
<dbReference type="Proteomes" id="UP000182379">
    <property type="component" value="Unassembled WGS sequence"/>
</dbReference>
<organism evidence="1 2">
    <name type="scientific">Acidaminococcus fermentans</name>
    <dbReference type="NCBI Taxonomy" id="905"/>
    <lineage>
        <taxon>Bacteria</taxon>
        <taxon>Bacillati</taxon>
        <taxon>Bacillota</taxon>
        <taxon>Negativicutes</taxon>
        <taxon>Acidaminococcales</taxon>
        <taxon>Acidaminococcaceae</taxon>
        <taxon>Acidaminococcus</taxon>
    </lineage>
</organism>
<dbReference type="AlphaFoldDB" id="A0A1H2ZZ46"/>
<gene>
    <name evidence="1" type="ORF">SAMN05216495_11734</name>
</gene>
<reference evidence="1 2" key="1">
    <citation type="submission" date="2016-10" db="EMBL/GenBank/DDBJ databases">
        <authorList>
            <person name="Varghese N."/>
            <person name="Submissions S."/>
        </authorList>
    </citation>
    <scope>NUCLEOTIDE SEQUENCE [LARGE SCALE GENOMIC DNA]</scope>
    <source>
        <strain evidence="1 2">WCC6</strain>
    </source>
</reference>
<evidence type="ECO:0000313" key="1">
    <source>
        <dbReference type="EMBL" id="SDX22461.1"/>
    </source>
</evidence>
<dbReference type="RefSeq" id="WP_074707868.1">
    <property type="nucleotide sequence ID" value="NZ_CALAKB010000040.1"/>
</dbReference>
<name>A0A1H2ZZ46_ACIFE</name>
<protein>
    <submittedName>
        <fullName evidence="1">Uncharacterized protein</fullName>
    </submittedName>
</protein>
<dbReference type="EMBL" id="FNOP01000017">
    <property type="protein sequence ID" value="SDX22461.1"/>
    <property type="molecule type" value="Genomic_DNA"/>
</dbReference>
<proteinExistence type="predicted"/>
<comment type="caution">
    <text evidence="1">The sequence shown here is derived from an EMBL/GenBank/DDBJ whole genome shotgun (WGS) entry which is preliminary data.</text>
</comment>